<organism evidence="1 2">
    <name type="scientific">Porphyridium purpureum</name>
    <name type="common">Red alga</name>
    <name type="synonym">Porphyridium cruentum</name>
    <dbReference type="NCBI Taxonomy" id="35688"/>
    <lineage>
        <taxon>Eukaryota</taxon>
        <taxon>Rhodophyta</taxon>
        <taxon>Bangiophyceae</taxon>
        <taxon>Porphyridiales</taxon>
        <taxon>Porphyridiaceae</taxon>
        <taxon>Porphyridium</taxon>
    </lineage>
</organism>
<evidence type="ECO:0000313" key="1">
    <source>
        <dbReference type="EMBL" id="KAA8497568.1"/>
    </source>
</evidence>
<accession>A0A5J4Z2V7</accession>
<evidence type="ECO:0000313" key="2">
    <source>
        <dbReference type="Proteomes" id="UP000324585"/>
    </source>
</evidence>
<sequence>MESMVNETLMHVVADSETVAEAWMSLEKKAKWAAPVYERELWKRIANFGQNSEYAQALFESLPGEFAATEQAWIFAVEKASMEYSHAMLPAVERQMMRHANTTVEGAALLTGV</sequence>
<reference evidence="2" key="1">
    <citation type="journal article" date="2019" name="Nat. Commun.">
        <title>Expansion of phycobilisome linker gene families in mesophilic red algae.</title>
        <authorList>
            <person name="Lee J."/>
            <person name="Kim D."/>
            <person name="Bhattacharya D."/>
            <person name="Yoon H.S."/>
        </authorList>
    </citation>
    <scope>NUCLEOTIDE SEQUENCE [LARGE SCALE GENOMIC DNA]</scope>
    <source>
        <strain evidence="2">CCMP 1328</strain>
    </source>
</reference>
<proteinExistence type="predicted"/>
<dbReference type="EMBL" id="VRMN01000001">
    <property type="protein sequence ID" value="KAA8497568.1"/>
    <property type="molecule type" value="Genomic_DNA"/>
</dbReference>
<comment type="caution">
    <text evidence="1">The sequence shown here is derived from an EMBL/GenBank/DDBJ whole genome shotgun (WGS) entry which is preliminary data.</text>
</comment>
<name>A0A5J4Z2V7_PORPP</name>
<protein>
    <submittedName>
        <fullName evidence="1">Uncharacterized protein</fullName>
    </submittedName>
</protein>
<gene>
    <name evidence="1" type="ORF">FVE85_5153</name>
</gene>
<dbReference type="AlphaFoldDB" id="A0A5J4Z2V7"/>
<keyword evidence="2" id="KW-1185">Reference proteome</keyword>
<dbReference type="Proteomes" id="UP000324585">
    <property type="component" value="Unassembled WGS sequence"/>
</dbReference>